<evidence type="ECO:0000256" key="16">
    <source>
        <dbReference type="SAM" id="Phobius"/>
    </source>
</evidence>
<dbReference type="AlphaFoldDB" id="A0A8C5QN07"/>
<evidence type="ECO:0000256" key="2">
    <source>
        <dbReference type="ARBA" id="ARBA00009050"/>
    </source>
</evidence>
<dbReference type="GO" id="GO:0005634">
    <property type="term" value="C:nucleus"/>
    <property type="evidence" value="ECO:0007669"/>
    <property type="project" value="TreeGrafter"/>
</dbReference>
<accession>A0A8C5QN07</accession>
<keyword evidence="19" id="KW-1185">Reference proteome</keyword>
<keyword evidence="9 16" id="KW-0472">Membrane</keyword>
<evidence type="ECO:0000256" key="6">
    <source>
        <dbReference type="ARBA" id="ARBA00022989"/>
    </source>
</evidence>
<feature type="coiled-coil region" evidence="14">
    <location>
        <begin position="251"/>
        <end position="285"/>
    </location>
</feature>
<dbReference type="Gene3D" id="1.20.5.170">
    <property type="match status" value="1"/>
</dbReference>
<organism evidence="18 19">
    <name type="scientific">Leptobrachium leishanense</name>
    <name type="common">Leishan spiny toad</name>
    <dbReference type="NCBI Taxonomy" id="445787"/>
    <lineage>
        <taxon>Eukaryota</taxon>
        <taxon>Metazoa</taxon>
        <taxon>Chordata</taxon>
        <taxon>Craniata</taxon>
        <taxon>Vertebrata</taxon>
        <taxon>Euteleostomi</taxon>
        <taxon>Amphibia</taxon>
        <taxon>Batrachia</taxon>
        <taxon>Anura</taxon>
        <taxon>Pelobatoidea</taxon>
        <taxon>Megophryidae</taxon>
        <taxon>Leptobrachium</taxon>
    </lineage>
</organism>
<keyword evidence="7" id="KW-0805">Transcription regulation</keyword>
<comment type="similarity">
    <text evidence="2">Belongs to the bZIP family. ATF subfamily.</text>
</comment>
<evidence type="ECO:0000256" key="11">
    <source>
        <dbReference type="ARBA" id="ARBA00023163"/>
    </source>
</evidence>
<dbReference type="GO" id="GO:0000978">
    <property type="term" value="F:RNA polymerase II cis-regulatory region sequence-specific DNA binding"/>
    <property type="evidence" value="ECO:0007669"/>
    <property type="project" value="TreeGrafter"/>
</dbReference>
<dbReference type="PANTHER" id="PTHR45996:SF1">
    <property type="entry name" value="CYCLIC AMP-RESPONSIVE ELEMENT-BINDING PROTEIN 3-LIKE PROTEIN 3"/>
    <property type="match status" value="1"/>
</dbReference>
<evidence type="ECO:0000256" key="7">
    <source>
        <dbReference type="ARBA" id="ARBA00023015"/>
    </source>
</evidence>
<dbReference type="Ensembl" id="ENSLLET00000041803.1">
    <property type="protein sequence ID" value="ENSLLEP00000040175.1"/>
    <property type="gene ID" value="ENSLLEG00000025584.1"/>
</dbReference>
<evidence type="ECO:0000259" key="17">
    <source>
        <dbReference type="PROSITE" id="PS50217"/>
    </source>
</evidence>
<dbReference type="SMART" id="SM00338">
    <property type="entry name" value="BRLZ"/>
    <property type="match status" value="1"/>
</dbReference>
<dbReference type="Proteomes" id="UP000694569">
    <property type="component" value="Unplaced"/>
</dbReference>
<proteinExistence type="inferred from homology"/>
<keyword evidence="8" id="KW-0238">DNA-binding</keyword>
<dbReference type="Pfam" id="PF00170">
    <property type="entry name" value="bZIP_1"/>
    <property type="match status" value="1"/>
</dbReference>
<dbReference type="InterPro" id="IPR051381">
    <property type="entry name" value="CREB_ATF_subfamily"/>
</dbReference>
<dbReference type="FunFam" id="1.20.5.170:FF:000042">
    <property type="entry name" value="Cyclic AMP-responsive element-binding protein 3-like protein 3"/>
    <property type="match status" value="1"/>
</dbReference>
<reference evidence="18" key="1">
    <citation type="submission" date="2025-08" db="UniProtKB">
        <authorList>
            <consortium name="Ensembl"/>
        </authorList>
    </citation>
    <scope>IDENTIFICATION</scope>
</reference>
<evidence type="ECO:0000313" key="19">
    <source>
        <dbReference type="Proteomes" id="UP000694569"/>
    </source>
</evidence>
<sequence>MEVSRGLDMEINKKQGSSISFSTNESQNCALQSLELLDLLFDCQDGILRNENLSAGSVWNASEQSINTHHDEVFLSSILVSADSPSDPALWSPSASDSGISEDAHSEQKDSPSQQQYEDPSRTMSDVGWLTEADVSLDLEMWGEQYFNRDRLELPSQPADTSYQLTVKDLLLSSSGDMQIAVTAHKNCNPGSCGELKLTDDERKLLSKEGITLPTMLPLTKYEERILKKIRRKIRNKQSAQESRKKKKDYMDGLEARMSACAAHNQELQRKVFQLEKHNISLLEQLRRLQAVVSQSAGKAAQTGTCVAVLLLSFSLILFPSISPFTKRKMQEENDFLPVRGKPIMQACF</sequence>
<dbReference type="OrthoDB" id="674948at2759"/>
<name>A0A8C5QN07_9ANUR</name>
<keyword evidence="14" id="KW-0175">Coiled coil</keyword>
<keyword evidence="4" id="KW-0256">Endoplasmic reticulum</keyword>
<evidence type="ECO:0000256" key="1">
    <source>
        <dbReference type="ARBA" id="ARBA00004648"/>
    </source>
</evidence>
<evidence type="ECO:0000256" key="3">
    <source>
        <dbReference type="ARBA" id="ARBA00022692"/>
    </source>
</evidence>
<protein>
    <recommendedName>
        <fullName evidence="17">BZIP domain-containing protein</fullName>
    </recommendedName>
</protein>
<reference evidence="18" key="2">
    <citation type="submission" date="2025-09" db="UniProtKB">
        <authorList>
            <consortium name="Ensembl"/>
        </authorList>
    </citation>
    <scope>IDENTIFICATION</scope>
</reference>
<evidence type="ECO:0000256" key="5">
    <source>
        <dbReference type="ARBA" id="ARBA00022968"/>
    </source>
</evidence>
<dbReference type="PROSITE" id="PS50217">
    <property type="entry name" value="BZIP"/>
    <property type="match status" value="1"/>
</dbReference>
<keyword evidence="10" id="KW-0010">Activator</keyword>
<evidence type="ECO:0000256" key="12">
    <source>
        <dbReference type="ARBA" id="ARBA00023180"/>
    </source>
</evidence>
<dbReference type="PROSITE" id="PS00036">
    <property type="entry name" value="BZIP_BASIC"/>
    <property type="match status" value="1"/>
</dbReference>
<feature type="region of interest" description="Disordered" evidence="15">
    <location>
        <begin position="86"/>
        <end position="125"/>
    </location>
</feature>
<keyword evidence="5" id="KW-0735">Signal-anchor</keyword>
<feature type="domain" description="BZIP" evidence="17">
    <location>
        <begin position="226"/>
        <end position="289"/>
    </location>
</feature>
<feature type="transmembrane region" description="Helical" evidence="16">
    <location>
        <begin position="300"/>
        <end position="319"/>
    </location>
</feature>
<evidence type="ECO:0000256" key="4">
    <source>
        <dbReference type="ARBA" id="ARBA00022824"/>
    </source>
</evidence>
<dbReference type="CDD" id="cd14689">
    <property type="entry name" value="bZIP_CREB3"/>
    <property type="match status" value="1"/>
</dbReference>
<evidence type="ECO:0000256" key="13">
    <source>
        <dbReference type="ARBA" id="ARBA00023242"/>
    </source>
</evidence>
<evidence type="ECO:0000256" key="10">
    <source>
        <dbReference type="ARBA" id="ARBA00023159"/>
    </source>
</evidence>
<evidence type="ECO:0000256" key="9">
    <source>
        <dbReference type="ARBA" id="ARBA00023136"/>
    </source>
</evidence>
<keyword evidence="12" id="KW-0325">Glycoprotein</keyword>
<dbReference type="SUPFAM" id="SSF57959">
    <property type="entry name" value="Leucine zipper domain"/>
    <property type="match status" value="1"/>
</dbReference>
<dbReference type="InterPro" id="IPR004827">
    <property type="entry name" value="bZIP"/>
</dbReference>
<dbReference type="GO" id="GO:0005789">
    <property type="term" value="C:endoplasmic reticulum membrane"/>
    <property type="evidence" value="ECO:0007669"/>
    <property type="project" value="UniProtKB-SubCell"/>
</dbReference>
<keyword evidence="3 16" id="KW-0812">Transmembrane</keyword>
<keyword evidence="11" id="KW-0804">Transcription</keyword>
<evidence type="ECO:0000256" key="8">
    <source>
        <dbReference type="ARBA" id="ARBA00023125"/>
    </source>
</evidence>
<keyword evidence="13" id="KW-0539">Nucleus</keyword>
<feature type="compositionally biased region" description="Polar residues" evidence="15">
    <location>
        <begin position="111"/>
        <end position="124"/>
    </location>
</feature>
<evidence type="ECO:0000256" key="14">
    <source>
        <dbReference type="SAM" id="Coils"/>
    </source>
</evidence>
<comment type="subcellular location">
    <subcellularLocation>
        <location evidence="1">Endoplasmic reticulum membrane</location>
        <topology evidence="1">Single-pass type II membrane protein</topology>
    </subcellularLocation>
</comment>
<dbReference type="GeneTree" id="ENSGT00940000159261"/>
<evidence type="ECO:0000256" key="15">
    <source>
        <dbReference type="SAM" id="MobiDB-lite"/>
    </source>
</evidence>
<evidence type="ECO:0000313" key="18">
    <source>
        <dbReference type="Ensembl" id="ENSLLEP00000040175.1"/>
    </source>
</evidence>
<dbReference type="GO" id="GO:0000981">
    <property type="term" value="F:DNA-binding transcription factor activity, RNA polymerase II-specific"/>
    <property type="evidence" value="ECO:0007669"/>
    <property type="project" value="TreeGrafter"/>
</dbReference>
<dbReference type="InterPro" id="IPR046347">
    <property type="entry name" value="bZIP_sf"/>
</dbReference>
<keyword evidence="6 16" id="KW-1133">Transmembrane helix</keyword>
<dbReference type="PANTHER" id="PTHR45996">
    <property type="entry name" value="AGAP001464-PB"/>
    <property type="match status" value="1"/>
</dbReference>